<name>A0ABU9DJ71_9BACL</name>
<evidence type="ECO:0000256" key="1">
    <source>
        <dbReference type="ARBA" id="ARBA00006336"/>
    </source>
</evidence>
<dbReference type="Pfam" id="PF00857">
    <property type="entry name" value="Isochorismatase"/>
    <property type="match status" value="1"/>
</dbReference>
<organism evidence="4 5">
    <name type="scientific">Paenibacillus filicis</name>
    <dbReference type="NCBI Taxonomy" id="669464"/>
    <lineage>
        <taxon>Bacteria</taxon>
        <taxon>Bacillati</taxon>
        <taxon>Bacillota</taxon>
        <taxon>Bacilli</taxon>
        <taxon>Bacillales</taxon>
        <taxon>Paenibacillaceae</taxon>
        <taxon>Paenibacillus</taxon>
    </lineage>
</organism>
<dbReference type="InterPro" id="IPR050272">
    <property type="entry name" value="Isochorismatase-like_hydrls"/>
</dbReference>
<sequence>MDKVIEPGKTALVVIDLQNWLGPQYAPHTKEQVIANSAALADAFREANEFVVLVRVSSKDFKDMLSPKLDQPAPKLNLVEGWDEIVPEMGVTDSDYILTKKQWGAFYGTDLDLQLRRRGITTIVLCGIATGIGVDTTAREAFMHGYDVVLAMDAMTGLSEAEHNHSRDVIFPRLGRIRTTEEILGSMKG</sequence>
<proteinExistence type="inferred from homology"/>
<evidence type="ECO:0000256" key="2">
    <source>
        <dbReference type="ARBA" id="ARBA00022801"/>
    </source>
</evidence>
<evidence type="ECO:0000313" key="5">
    <source>
        <dbReference type="Proteomes" id="UP001469365"/>
    </source>
</evidence>
<gene>
    <name evidence="4" type="ORF">WMW72_13515</name>
</gene>
<accession>A0ABU9DJ71</accession>
<dbReference type="CDD" id="cd00431">
    <property type="entry name" value="cysteine_hydrolases"/>
    <property type="match status" value="1"/>
</dbReference>
<feature type="domain" description="Isochorismatase-like" evidence="3">
    <location>
        <begin position="10"/>
        <end position="182"/>
    </location>
</feature>
<dbReference type="Proteomes" id="UP001469365">
    <property type="component" value="Unassembled WGS sequence"/>
</dbReference>
<dbReference type="InterPro" id="IPR036380">
    <property type="entry name" value="Isochorismatase-like_sf"/>
</dbReference>
<dbReference type="SUPFAM" id="SSF52499">
    <property type="entry name" value="Isochorismatase-like hydrolases"/>
    <property type="match status" value="1"/>
</dbReference>
<dbReference type="Gene3D" id="3.40.50.850">
    <property type="entry name" value="Isochorismatase-like"/>
    <property type="match status" value="1"/>
</dbReference>
<dbReference type="PANTHER" id="PTHR43540">
    <property type="entry name" value="PEROXYUREIDOACRYLATE/UREIDOACRYLATE AMIDOHYDROLASE-RELATED"/>
    <property type="match status" value="1"/>
</dbReference>
<dbReference type="RefSeq" id="WP_341416006.1">
    <property type="nucleotide sequence ID" value="NZ_JBBPCC010000007.1"/>
</dbReference>
<dbReference type="InterPro" id="IPR000868">
    <property type="entry name" value="Isochorismatase-like_dom"/>
</dbReference>
<evidence type="ECO:0000313" key="4">
    <source>
        <dbReference type="EMBL" id="MEK8128917.1"/>
    </source>
</evidence>
<dbReference type="GO" id="GO:0016787">
    <property type="term" value="F:hydrolase activity"/>
    <property type="evidence" value="ECO:0007669"/>
    <property type="project" value="UniProtKB-KW"/>
</dbReference>
<dbReference type="EMBL" id="JBBPCC010000007">
    <property type="protein sequence ID" value="MEK8128917.1"/>
    <property type="molecule type" value="Genomic_DNA"/>
</dbReference>
<protein>
    <submittedName>
        <fullName evidence="4">Hydrolase</fullName>
    </submittedName>
</protein>
<dbReference type="NCBIfam" id="NF008517">
    <property type="entry name" value="PRK11440.1"/>
    <property type="match status" value="1"/>
</dbReference>
<dbReference type="PANTHER" id="PTHR43540:SF7">
    <property type="entry name" value="ISOCHORISMATASE FAMILY PROTEIN YECD"/>
    <property type="match status" value="1"/>
</dbReference>
<keyword evidence="2 4" id="KW-0378">Hydrolase</keyword>
<comment type="similarity">
    <text evidence="1">Belongs to the isochorismatase family.</text>
</comment>
<keyword evidence="5" id="KW-1185">Reference proteome</keyword>
<comment type="caution">
    <text evidence="4">The sequence shown here is derived from an EMBL/GenBank/DDBJ whole genome shotgun (WGS) entry which is preliminary data.</text>
</comment>
<reference evidence="4 5" key="1">
    <citation type="submission" date="2024-04" db="EMBL/GenBank/DDBJ databases">
        <title>draft genome sequnece of Paenibacillus filicis.</title>
        <authorList>
            <person name="Kim D.-U."/>
        </authorList>
    </citation>
    <scope>NUCLEOTIDE SEQUENCE [LARGE SCALE GENOMIC DNA]</scope>
    <source>
        <strain evidence="4 5">KACC14197</strain>
    </source>
</reference>
<evidence type="ECO:0000259" key="3">
    <source>
        <dbReference type="Pfam" id="PF00857"/>
    </source>
</evidence>